<name>A0A9P6WUC6_RHIOR</name>
<dbReference type="Proteomes" id="UP000716291">
    <property type="component" value="Unassembled WGS sequence"/>
</dbReference>
<accession>A0A9P6WUC6</accession>
<protein>
    <submittedName>
        <fullName evidence="1">Uncharacterized protein</fullName>
    </submittedName>
</protein>
<dbReference type="AlphaFoldDB" id="A0A9P6WUC6"/>
<proteinExistence type="predicted"/>
<evidence type="ECO:0000313" key="1">
    <source>
        <dbReference type="EMBL" id="KAG1286724.1"/>
    </source>
</evidence>
<keyword evidence="2" id="KW-1185">Reference proteome</keyword>
<comment type="caution">
    <text evidence="1">The sequence shown here is derived from an EMBL/GenBank/DDBJ whole genome shotgun (WGS) entry which is preliminary data.</text>
</comment>
<evidence type="ECO:0000313" key="2">
    <source>
        <dbReference type="Proteomes" id="UP000716291"/>
    </source>
</evidence>
<gene>
    <name evidence="1" type="ORF">G6F64_014174</name>
</gene>
<reference evidence="1" key="1">
    <citation type="journal article" date="2020" name="Microb. Genom.">
        <title>Genetic diversity of clinical and environmental Mucorales isolates obtained from an investigation of mucormycosis cases among solid organ transplant recipients.</title>
        <authorList>
            <person name="Nguyen M.H."/>
            <person name="Kaul D."/>
            <person name="Muto C."/>
            <person name="Cheng S.J."/>
            <person name="Richter R.A."/>
            <person name="Bruno V.M."/>
            <person name="Liu G."/>
            <person name="Beyhan S."/>
            <person name="Sundermann A.J."/>
            <person name="Mounaud S."/>
            <person name="Pasculle A.W."/>
            <person name="Nierman W.C."/>
            <person name="Driscoll E."/>
            <person name="Cumbie R."/>
            <person name="Clancy C.J."/>
            <person name="Dupont C.L."/>
        </authorList>
    </citation>
    <scope>NUCLEOTIDE SEQUENCE</scope>
    <source>
        <strain evidence="1">GL11</strain>
    </source>
</reference>
<dbReference type="EMBL" id="JAANQT010007494">
    <property type="protein sequence ID" value="KAG1286724.1"/>
    <property type="molecule type" value="Genomic_DNA"/>
</dbReference>
<organism evidence="1 2">
    <name type="scientific">Rhizopus oryzae</name>
    <name type="common">Mucormycosis agent</name>
    <name type="synonym">Rhizopus arrhizus var. delemar</name>
    <dbReference type="NCBI Taxonomy" id="64495"/>
    <lineage>
        <taxon>Eukaryota</taxon>
        <taxon>Fungi</taxon>
        <taxon>Fungi incertae sedis</taxon>
        <taxon>Mucoromycota</taxon>
        <taxon>Mucoromycotina</taxon>
        <taxon>Mucoromycetes</taxon>
        <taxon>Mucorales</taxon>
        <taxon>Mucorineae</taxon>
        <taxon>Rhizopodaceae</taxon>
        <taxon>Rhizopus</taxon>
    </lineage>
</organism>
<sequence>MCSPLISVAACSSSRSRGATCTANGSAGNCGANNGSMYRLRMCTAAMQSTACTMPAGIQIARVEGTTQRPTSERTTISPEMA</sequence>